<dbReference type="InterPro" id="IPR002120">
    <property type="entry name" value="TRH_rcpt_1"/>
</dbReference>
<reference evidence="12" key="1">
    <citation type="submission" date="2025-08" db="UniProtKB">
        <authorList>
            <consortium name="RefSeq"/>
        </authorList>
    </citation>
    <scope>IDENTIFICATION</scope>
    <source>
        <strain evidence="12">Wakin</strain>
        <tissue evidence="12">Muscle</tissue>
    </source>
</reference>
<evidence type="ECO:0000256" key="9">
    <source>
        <dbReference type="SAM" id="Phobius"/>
    </source>
</evidence>
<feature type="transmembrane region" description="Helical" evidence="9">
    <location>
        <begin position="151"/>
        <end position="170"/>
    </location>
</feature>
<dbReference type="GO" id="GO:0004997">
    <property type="term" value="F:thyrotropin-releasing hormone receptor activity"/>
    <property type="evidence" value="ECO:0007669"/>
    <property type="project" value="InterPro"/>
</dbReference>
<evidence type="ECO:0000256" key="6">
    <source>
        <dbReference type="ARBA" id="ARBA00023136"/>
    </source>
</evidence>
<evidence type="ECO:0000256" key="4">
    <source>
        <dbReference type="ARBA" id="ARBA00022692"/>
    </source>
</evidence>
<dbReference type="PROSITE" id="PS50262">
    <property type="entry name" value="G_PROTEIN_RECEP_F1_2"/>
    <property type="match status" value="1"/>
</dbReference>
<dbReference type="PRINTS" id="PR00751">
    <property type="entry name" value="THYROLIBRINR"/>
</dbReference>
<evidence type="ECO:0000256" key="7">
    <source>
        <dbReference type="ARBA" id="ARBA00032251"/>
    </source>
</evidence>
<dbReference type="PANTHER" id="PTHR46061:SF5">
    <property type="entry name" value="THYROTROPIN-RELEASING HORMONE RECEPTOR"/>
    <property type="match status" value="1"/>
</dbReference>
<gene>
    <name evidence="12" type="primary">trhr2</name>
</gene>
<feature type="transmembrane region" description="Helical" evidence="9">
    <location>
        <begin position="69"/>
        <end position="89"/>
    </location>
</feature>
<dbReference type="KEGG" id="caua:113118318"/>
<proteinExistence type="inferred from homology"/>
<dbReference type="PRINTS" id="PR01846">
    <property type="entry name" value="TRHRFAMILY"/>
</dbReference>
<evidence type="ECO:0000256" key="8">
    <source>
        <dbReference type="RuleBase" id="RU000688"/>
    </source>
</evidence>
<feature type="domain" description="G-protein coupled receptors family 1 profile" evidence="10">
    <location>
        <begin position="48"/>
        <end position="325"/>
    </location>
</feature>
<dbReference type="PROSITE" id="PS00237">
    <property type="entry name" value="G_PROTEIN_RECEP_F1_1"/>
    <property type="match status" value="1"/>
</dbReference>
<dbReference type="InterPro" id="IPR017452">
    <property type="entry name" value="GPCR_Rhodpsn_7TM"/>
</dbReference>
<dbReference type="GO" id="GO:0007200">
    <property type="term" value="P:phospholipase C-activating G protein-coupled receptor signaling pathway"/>
    <property type="evidence" value="ECO:0007669"/>
    <property type="project" value="TreeGrafter"/>
</dbReference>
<feature type="transmembrane region" description="Helical" evidence="9">
    <location>
        <begin position="35"/>
        <end position="57"/>
    </location>
</feature>
<accession>A0A6P6RCJ3</accession>
<dbReference type="PRINTS" id="PR00237">
    <property type="entry name" value="GPCRRHODOPSN"/>
</dbReference>
<comment type="similarity">
    <text evidence="8">Belongs to the G-protein coupled receptor 1 family.</text>
</comment>
<dbReference type="Pfam" id="PF00001">
    <property type="entry name" value="7tm_1"/>
    <property type="match status" value="1"/>
</dbReference>
<name>A0A6P6RCJ3_CARAU</name>
<keyword evidence="4 8" id="KW-0812">Transmembrane</keyword>
<evidence type="ECO:0000256" key="1">
    <source>
        <dbReference type="ARBA" id="ARBA00004100"/>
    </source>
</evidence>
<evidence type="ECO:0000256" key="3">
    <source>
        <dbReference type="ARBA" id="ARBA00018873"/>
    </source>
</evidence>
<comment type="subcellular location">
    <subcellularLocation>
        <location evidence="2">Membrane</location>
    </subcellularLocation>
</comment>
<organism evidence="11 12">
    <name type="scientific">Carassius auratus</name>
    <name type="common">Goldfish</name>
    <dbReference type="NCBI Taxonomy" id="7957"/>
    <lineage>
        <taxon>Eukaryota</taxon>
        <taxon>Metazoa</taxon>
        <taxon>Chordata</taxon>
        <taxon>Craniata</taxon>
        <taxon>Vertebrata</taxon>
        <taxon>Euteleostomi</taxon>
        <taxon>Actinopterygii</taxon>
        <taxon>Neopterygii</taxon>
        <taxon>Teleostei</taxon>
        <taxon>Ostariophysi</taxon>
        <taxon>Cypriniformes</taxon>
        <taxon>Cyprinidae</taxon>
        <taxon>Cyprininae</taxon>
        <taxon>Carassius</taxon>
    </lineage>
</organism>
<evidence type="ECO:0000256" key="2">
    <source>
        <dbReference type="ARBA" id="ARBA00004370"/>
    </source>
</evidence>
<protein>
    <recommendedName>
        <fullName evidence="3">Thyrotropin-releasing hormone receptor</fullName>
    </recommendedName>
    <alternativeName>
        <fullName evidence="7">Thyroliberin receptor</fullName>
    </alternativeName>
</protein>
<feature type="transmembrane region" description="Helical" evidence="9">
    <location>
        <begin position="190"/>
        <end position="217"/>
    </location>
</feature>
<keyword evidence="6 9" id="KW-0472">Membrane</keyword>
<dbReference type="SUPFAM" id="SSF81321">
    <property type="entry name" value="Family A G protein-coupled receptor-like"/>
    <property type="match status" value="1"/>
</dbReference>
<dbReference type="RefSeq" id="XP_026143177.1">
    <property type="nucleotide sequence ID" value="XM_026287392.1"/>
</dbReference>
<feature type="transmembrane region" description="Helical" evidence="9">
    <location>
        <begin position="268"/>
        <end position="285"/>
    </location>
</feature>
<dbReference type="Gene3D" id="1.20.1070.10">
    <property type="entry name" value="Rhodopsin 7-helix transmembrane proteins"/>
    <property type="match status" value="1"/>
</dbReference>
<keyword evidence="5 9" id="KW-1133">Transmembrane helix</keyword>
<dbReference type="GO" id="GO:0016020">
    <property type="term" value="C:membrane"/>
    <property type="evidence" value="ECO:0007669"/>
    <property type="project" value="UniProtKB-SubCell"/>
</dbReference>
<keyword evidence="8 12" id="KW-0675">Receptor</keyword>
<sequence>MQENVSSRMDTPTNISLVGSGDAVSESLEYKTVSVFLVLLVCGVGIVGNVMVVLVVLTTRHMRTPTNCYLVSLAVADLMVLVAAGLPNISESLMATWVYGHAGCLGITYFQYLGINASSCSITAFTVERYIAICHPMRAQTVCTVSRAKRIIAGVWAFTCVYCMLWLFLVDIQVNPDGRVQCGYRVSRDLYLPIYLIDFAIFYVIPLLLAIALYGLIARILYLNPLPHPPDSGTIIAPTLRRSCKEPADAGKAGRQGRPKSALSSRKQVTKMLAVVVVLFALLWMPYRTLVLINSFVSTPYLDAWFLLFCRTCIYANSAINPVVYNLMSQKFRSAFRGLYRCHREDVHQRTLSMLQSGYNLGRDSRLCSNTNGTPKKTSSVTPEQQLNKGMVNDKENKDKLISDGVKNEIEPSIKKNAVKNCNVDELKSSADKEMPTVENVDMSKINDNGKIMEESDNTARGIIAVMSNTEQTQLDADEFKSTVGEAEQNDTELNHSIV</sequence>
<evidence type="ECO:0000313" key="11">
    <source>
        <dbReference type="Proteomes" id="UP000515129"/>
    </source>
</evidence>
<feature type="transmembrane region" description="Helical" evidence="9">
    <location>
        <begin position="305"/>
        <end position="327"/>
    </location>
</feature>
<evidence type="ECO:0000313" key="12">
    <source>
        <dbReference type="RefSeq" id="XP_026143177.1"/>
    </source>
</evidence>
<dbReference type="Proteomes" id="UP000515129">
    <property type="component" value="Chromosome 18"/>
</dbReference>
<keyword evidence="8" id="KW-0297">G-protein coupled receptor</keyword>
<dbReference type="InterPro" id="IPR000276">
    <property type="entry name" value="GPCR_Rhodpsn"/>
</dbReference>
<dbReference type="CDD" id="cd14995">
    <property type="entry name" value="7tmA_TRH-R"/>
    <property type="match status" value="1"/>
</dbReference>
<dbReference type="OrthoDB" id="10036964at2759"/>
<feature type="transmembrane region" description="Helical" evidence="9">
    <location>
        <begin position="109"/>
        <end position="131"/>
    </location>
</feature>
<keyword evidence="11" id="KW-1185">Reference proteome</keyword>
<dbReference type="SMART" id="SM01381">
    <property type="entry name" value="7TM_GPCR_Srsx"/>
    <property type="match status" value="1"/>
</dbReference>
<dbReference type="AlphaFoldDB" id="A0A6P6RCJ3"/>
<comment type="function">
    <text evidence="1">Receptor for thyrotropin-releasing hormone (TRH). Upon ligand binding, this G-protein-coupled receptor triggers activation of the phosphatidylinositol (IP3)-calcium-protein kinase C (PKC) pathway.</text>
</comment>
<evidence type="ECO:0000259" key="10">
    <source>
        <dbReference type="PROSITE" id="PS50262"/>
    </source>
</evidence>
<evidence type="ECO:0000256" key="5">
    <source>
        <dbReference type="ARBA" id="ARBA00022989"/>
    </source>
</evidence>
<dbReference type="CTD" id="170732"/>
<keyword evidence="8" id="KW-0807">Transducer</keyword>
<dbReference type="PANTHER" id="PTHR46061">
    <property type="entry name" value="THYROTROPIN-RELEASING HORMONE RECEPTOR"/>
    <property type="match status" value="1"/>
</dbReference>